<sequence>MKMKEVVEVGFPAFDDHKLAFRRCADLTKDGLHLFWPILGQIKLFWIKKYQTFPFVNFTLTADIFFVTFSLSYNGVIFYPVNKVIEMPAGWTGKSRRRPVG</sequence>
<accession>A0ABP8FZ38</accession>
<comment type="caution">
    <text evidence="1">The sequence shown here is derived from an EMBL/GenBank/DDBJ whole genome shotgun (WGS) entry which is preliminary data.</text>
</comment>
<evidence type="ECO:0000313" key="1">
    <source>
        <dbReference type="EMBL" id="GAA4313917.1"/>
    </source>
</evidence>
<reference evidence="2" key="1">
    <citation type="journal article" date="2019" name="Int. J. Syst. Evol. Microbiol.">
        <title>The Global Catalogue of Microorganisms (GCM) 10K type strain sequencing project: providing services to taxonomists for standard genome sequencing and annotation.</title>
        <authorList>
            <consortium name="The Broad Institute Genomics Platform"/>
            <consortium name="The Broad Institute Genome Sequencing Center for Infectious Disease"/>
            <person name="Wu L."/>
            <person name="Ma J."/>
        </authorList>
    </citation>
    <scope>NUCLEOTIDE SEQUENCE [LARGE SCALE GENOMIC DNA]</scope>
    <source>
        <strain evidence="2">JCM 17664</strain>
    </source>
</reference>
<protein>
    <submittedName>
        <fullName evidence="1">Uncharacterized protein</fullName>
    </submittedName>
</protein>
<organism evidence="1 2">
    <name type="scientific">Compostibacter hankyongensis</name>
    <dbReference type="NCBI Taxonomy" id="1007089"/>
    <lineage>
        <taxon>Bacteria</taxon>
        <taxon>Pseudomonadati</taxon>
        <taxon>Bacteroidota</taxon>
        <taxon>Chitinophagia</taxon>
        <taxon>Chitinophagales</taxon>
        <taxon>Chitinophagaceae</taxon>
        <taxon>Compostibacter</taxon>
    </lineage>
</organism>
<gene>
    <name evidence="1" type="ORF">GCM10023143_24490</name>
</gene>
<keyword evidence="2" id="KW-1185">Reference proteome</keyword>
<dbReference type="Proteomes" id="UP001501207">
    <property type="component" value="Unassembled WGS sequence"/>
</dbReference>
<proteinExistence type="predicted"/>
<dbReference type="EMBL" id="BAABFN010000005">
    <property type="protein sequence ID" value="GAA4313917.1"/>
    <property type="molecule type" value="Genomic_DNA"/>
</dbReference>
<name>A0ABP8FZ38_9BACT</name>
<evidence type="ECO:0000313" key="2">
    <source>
        <dbReference type="Proteomes" id="UP001501207"/>
    </source>
</evidence>